<dbReference type="eggNOG" id="COG0438">
    <property type="taxonomic scope" value="Bacteria"/>
</dbReference>
<evidence type="ECO:0000256" key="3">
    <source>
        <dbReference type="ARBA" id="ARBA00022526"/>
    </source>
</evidence>
<evidence type="ECO:0000313" key="10">
    <source>
        <dbReference type="Proteomes" id="UP000005096"/>
    </source>
</evidence>
<dbReference type="Gene3D" id="3.40.50.2000">
    <property type="entry name" value="Glycogen Phosphorylase B"/>
    <property type="match status" value="2"/>
</dbReference>
<keyword evidence="4 9" id="KW-0328">Glycosyltransferase</keyword>
<keyword evidence="10" id="KW-1185">Reference proteome</keyword>
<dbReference type="AlphaFoldDB" id="E3D0H6"/>
<dbReference type="InterPro" id="IPR001296">
    <property type="entry name" value="Glyco_trans_1"/>
</dbReference>
<organism evidence="9 10">
    <name type="scientific">Aminomonas paucivorans DSM 12260</name>
    <dbReference type="NCBI Taxonomy" id="584708"/>
    <lineage>
        <taxon>Bacteria</taxon>
        <taxon>Thermotogati</taxon>
        <taxon>Synergistota</taxon>
        <taxon>Synergistia</taxon>
        <taxon>Synergistales</taxon>
        <taxon>Synergistaceae</taxon>
        <taxon>Aminomonas</taxon>
    </lineage>
</organism>
<dbReference type="GO" id="GO:0016757">
    <property type="term" value="F:glycosyltransferase activity"/>
    <property type="evidence" value="ECO:0007669"/>
    <property type="project" value="UniProtKB-KW"/>
</dbReference>
<accession>E3D0H6</accession>
<dbReference type="EMBL" id="CM001022">
    <property type="protein sequence ID" value="EFQ22995.1"/>
    <property type="molecule type" value="Genomic_DNA"/>
</dbReference>
<evidence type="ECO:0000259" key="7">
    <source>
        <dbReference type="Pfam" id="PF00534"/>
    </source>
</evidence>
<dbReference type="InterPro" id="IPR052078">
    <property type="entry name" value="Trehalose_Metab_GTase"/>
</dbReference>
<dbReference type="Pfam" id="PF00534">
    <property type="entry name" value="Glycos_transf_1"/>
    <property type="match status" value="1"/>
</dbReference>
<name>E3D0H6_9BACT</name>
<evidence type="ECO:0000256" key="1">
    <source>
        <dbReference type="ARBA" id="ARBA00009481"/>
    </source>
</evidence>
<feature type="domain" description="Glycosyl transferase family 1" evidence="7">
    <location>
        <begin position="216"/>
        <end position="379"/>
    </location>
</feature>
<comment type="subunit">
    <text evidence="2">Homodimer.</text>
</comment>
<dbReference type="RefSeq" id="WP_006300149.1">
    <property type="nucleotide sequence ID" value="NZ_CM001022.1"/>
</dbReference>
<dbReference type="Pfam" id="PF21269">
    <property type="entry name" value="TreT_GT1"/>
    <property type="match status" value="1"/>
</dbReference>
<proteinExistence type="inferred from homology"/>
<feature type="domain" description="Trehalose synthase N-terminal" evidence="8">
    <location>
        <begin position="34"/>
        <end position="179"/>
    </location>
</feature>
<dbReference type="HOGENOM" id="CLU_045353_0_0_0"/>
<evidence type="ECO:0000256" key="6">
    <source>
        <dbReference type="ARBA" id="ARBA00023277"/>
    </source>
</evidence>
<evidence type="ECO:0000256" key="5">
    <source>
        <dbReference type="ARBA" id="ARBA00022679"/>
    </source>
</evidence>
<sequence>MNGLLERYEPHAGSEEISLLRQMAKPLEGKTLVHVNSTRVGGGVAEILQRLVPLQQELGIRSSWEVIEGDEGFFQATKTFHNTLQGMPSPFTESMREAYEDANRRNAERLRDLLEGADYVFIHDPQPAMLHSLCPNRRGKWIWRCHIDVSNPVPGVWRYVRHWVKGYDASIFSLPDFAQPLPHTQYLIPPCIDPISEKNLPLEEREIGRLLAPFDLDPDLPLILQVSRFDRFKDPIGVIRACERAALTDPLQLVLAGGSADDDPEGALVLEEVRAAARDLPFVKLLVLPPDAHRTINALQRAATVVFQKSLREGFGLTVAEALWKERPVIGGDVGGIRLQVLDGRTGYRVRTPEGAALRLLDLLHHPEERNAMGAAGREHVREHFLMTRLLRNHLALLLSLEAGDAERLEVYAGP</sequence>
<comment type="similarity">
    <text evidence="1">Belongs to the glycosyltransferase group 1 family. Glycosyltransferase 4 subfamily.</text>
</comment>
<evidence type="ECO:0000313" key="9">
    <source>
        <dbReference type="EMBL" id="EFQ22995.1"/>
    </source>
</evidence>
<evidence type="ECO:0000259" key="8">
    <source>
        <dbReference type="Pfam" id="PF21269"/>
    </source>
</evidence>
<reference evidence="9 10" key="1">
    <citation type="journal article" date="2010" name="Stand. Genomic Sci.">
        <title>Non-contiguous finished genome sequence of Aminomonas paucivorans type strain (GLU-3).</title>
        <authorList>
            <person name="Pitluck S."/>
            <person name="Yasawong M."/>
            <person name="Held B."/>
            <person name="Lapidus A."/>
            <person name="Nolan M."/>
            <person name="Copeland A."/>
            <person name="Lucas S."/>
            <person name="Del Rio T.G."/>
            <person name="Tice H."/>
            <person name="Cheng J.F."/>
            <person name="Chertkov O."/>
            <person name="Goodwin L."/>
            <person name="Tapia R."/>
            <person name="Han C."/>
            <person name="Liolios K."/>
            <person name="Ivanova N."/>
            <person name="Mavromatis K."/>
            <person name="Ovchinnikova G."/>
            <person name="Pati A."/>
            <person name="Chen A."/>
            <person name="Palaniappan K."/>
            <person name="Land M."/>
            <person name="Hauser L."/>
            <person name="Chang Y.J."/>
            <person name="Jeffries C.D."/>
            <person name="Pukall R."/>
            <person name="Spring S."/>
            <person name="Rohde M."/>
            <person name="Sikorski J."/>
            <person name="Goker M."/>
            <person name="Woyke T."/>
            <person name="Bristow J."/>
            <person name="Eisen J.A."/>
            <person name="Markowitz V."/>
            <person name="Hugenholtz P."/>
            <person name="Kyrpides N.C."/>
            <person name="Klenk H.P."/>
        </authorList>
    </citation>
    <scope>NUCLEOTIDE SEQUENCE [LARGE SCALE GENOMIC DNA]</scope>
    <source>
        <strain evidence="9 10">DSM 12260</strain>
    </source>
</reference>
<evidence type="ECO:0000256" key="4">
    <source>
        <dbReference type="ARBA" id="ARBA00022676"/>
    </source>
</evidence>
<dbReference type="Proteomes" id="UP000005096">
    <property type="component" value="Chromosome"/>
</dbReference>
<dbReference type="GO" id="GO:0006006">
    <property type="term" value="P:glucose metabolic process"/>
    <property type="evidence" value="ECO:0007669"/>
    <property type="project" value="UniProtKB-KW"/>
</dbReference>
<dbReference type="PaxDb" id="584708-Apau_0562"/>
<dbReference type="OrthoDB" id="9813638at2"/>
<dbReference type="SUPFAM" id="SSF53756">
    <property type="entry name" value="UDP-Glycosyltransferase/glycogen phosphorylase"/>
    <property type="match status" value="1"/>
</dbReference>
<dbReference type="InterPro" id="IPR049438">
    <property type="entry name" value="TreT_GT1"/>
</dbReference>
<dbReference type="EC" id="2.4.1.-" evidence="9"/>
<dbReference type="PANTHER" id="PTHR47779">
    <property type="entry name" value="SYNTHASE (CCG-9), PUTATIVE (AFU_ORTHOLOGUE AFUA_3G12100)-RELATED"/>
    <property type="match status" value="1"/>
</dbReference>
<evidence type="ECO:0000256" key="2">
    <source>
        <dbReference type="ARBA" id="ARBA00011738"/>
    </source>
</evidence>
<gene>
    <name evidence="9" type="ORF">Apau_0562</name>
</gene>
<keyword evidence="3" id="KW-0313">Glucose metabolism</keyword>
<keyword evidence="6" id="KW-0119">Carbohydrate metabolism</keyword>
<keyword evidence="5 9" id="KW-0808">Transferase</keyword>
<dbReference type="STRING" id="584708.Apau_0562"/>
<protein>
    <submittedName>
        <fullName evidence="9">Trehalose synthase (ADP-glucose)</fullName>
        <ecNumber evidence="9">2.4.1.-</ecNumber>
    </submittedName>
</protein>
<dbReference type="PANTHER" id="PTHR47779:SF1">
    <property type="entry name" value="SYNTHASE (CCG-9), PUTATIVE (AFU_ORTHOLOGUE AFUA_3G12100)-RELATED"/>
    <property type="match status" value="1"/>
</dbReference>